<evidence type="ECO:0000313" key="2">
    <source>
        <dbReference type="EMBL" id="CAI9720981.1"/>
    </source>
</evidence>
<organism evidence="2 3">
    <name type="scientific">Octopus vulgaris</name>
    <name type="common">Common octopus</name>
    <dbReference type="NCBI Taxonomy" id="6645"/>
    <lineage>
        <taxon>Eukaryota</taxon>
        <taxon>Metazoa</taxon>
        <taxon>Spiralia</taxon>
        <taxon>Lophotrochozoa</taxon>
        <taxon>Mollusca</taxon>
        <taxon>Cephalopoda</taxon>
        <taxon>Coleoidea</taxon>
        <taxon>Octopodiformes</taxon>
        <taxon>Octopoda</taxon>
        <taxon>Incirrata</taxon>
        <taxon>Octopodidae</taxon>
        <taxon>Octopus</taxon>
    </lineage>
</organism>
<protein>
    <submittedName>
        <fullName evidence="2">Uncharacterized protein</fullName>
    </submittedName>
</protein>
<dbReference type="EMBL" id="OX597817">
    <property type="protein sequence ID" value="CAI9720981.1"/>
    <property type="molecule type" value="Genomic_DNA"/>
</dbReference>
<evidence type="ECO:0000313" key="3">
    <source>
        <dbReference type="Proteomes" id="UP001162480"/>
    </source>
</evidence>
<feature type="signal peptide" evidence="1">
    <location>
        <begin position="1"/>
        <end position="20"/>
    </location>
</feature>
<keyword evidence="3" id="KW-1185">Reference proteome</keyword>
<evidence type="ECO:0000256" key="1">
    <source>
        <dbReference type="SAM" id="SignalP"/>
    </source>
</evidence>
<reference evidence="2" key="1">
    <citation type="submission" date="2023-08" db="EMBL/GenBank/DDBJ databases">
        <authorList>
            <person name="Alioto T."/>
            <person name="Alioto T."/>
            <person name="Gomez Garrido J."/>
        </authorList>
    </citation>
    <scope>NUCLEOTIDE SEQUENCE</scope>
</reference>
<proteinExistence type="predicted"/>
<feature type="chain" id="PRO_5041403182" evidence="1">
    <location>
        <begin position="21"/>
        <end position="136"/>
    </location>
</feature>
<dbReference type="Proteomes" id="UP001162480">
    <property type="component" value="Chromosome 4"/>
</dbReference>
<name>A0AA36F0E3_OCTVU</name>
<accession>A0AA36F0E3</accession>
<dbReference type="AlphaFoldDB" id="A0AA36F0E3"/>
<keyword evidence="1" id="KW-0732">Signal</keyword>
<gene>
    <name evidence="2" type="ORF">OCTVUL_1B016129</name>
</gene>
<sequence length="136" mass="15517">MKMWLSLMDACLIDFELIDALGVEFGKQKLQQCPCKYSSMAKVRLLAWPKRACIYRCGKYSPFISQKMILPFAMQQRSIPKVLETKINSGISINKVTLQYLVAFFYVSFKFKSHSESNFPSPFGVDARSTKHGALC</sequence>